<evidence type="ECO:0000313" key="3">
    <source>
        <dbReference type="EMBL" id="KAI1866958.1"/>
    </source>
</evidence>
<comment type="caution">
    <text evidence="3">The sequence shown here is derived from an EMBL/GenBank/DDBJ whole genome shotgun (WGS) entry which is preliminary data.</text>
</comment>
<reference evidence="3" key="1">
    <citation type="submission" date="2021-03" db="EMBL/GenBank/DDBJ databases">
        <title>Revisited historic fungal species revealed as producer of novel bioactive compounds through whole genome sequencing and comparative genomics.</title>
        <authorList>
            <person name="Vignolle G.A."/>
            <person name="Hochenegger N."/>
            <person name="Mach R.L."/>
            <person name="Mach-Aigner A.R."/>
            <person name="Javad Rahimi M."/>
            <person name="Salim K.A."/>
            <person name="Chan C.M."/>
            <person name="Lim L.B.L."/>
            <person name="Cai F."/>
            <person name="Druzhinina I.S."/>
            <person name="U'Ren J.M."/>
            <person name="Derntl C."/>
        </authorList>
    </citation>
    <scope>NUCLEOTIDE SEQUENCE</scope>
    <source>
        <strain evidence="3">TUCIM 5799</strain>
    </source>
</reference>
<feature type="transmembrane region" description="Helical" evidence="2">
    <location>
        <begin position="335"/>
        <end position="355"/>
    </location>
</feature>
<dbReference type="EMBL" id="JAFIMR010000019">
    <property type="protein sequence ID" value="KAI1866958.1"/>
    <property type="molecule type" value="Genomic_DNA"/>
</dbReference>
<evidence type="ECO:0000313" key="4">
    <source>
        <dbReference type="Proteomes" id="UP000829685"/>
    </source>
</evidence>
<feature type="transmembrane region" description="Helical" evidence="2">
    <location>
        <begin position="209"/>
        <end position="231"/>
    </location>
</feature>
<proteinExistence type="predicted"/>
<keyword evidence="4" id="KW-1185">Reference proteome</keyword>
<keyword evidence="2" id="KW-0472">Membrane</keyword>
<dbReference type="AlphaFoldDB" id="A0A9P9WJQ9"/>
<name>A0A9P9WJQ9_9PEZI</name>
<evidence type="ECO:0000256" key="1">
    <source>
        <dbReference type="SAM" id="MobiDB-lite"/>
    </source>
</evidence>
<feature type="transmembrane region" description="Helical" evidence="2">
    <location>
        <begin position="243"/>
        <end position="264"/>
    </location>
</feature>
<feature type="region of interest" description="Disordered" evidence="1">
    <location>
        <begin position="1"/>
        <end position="34"/>
    </location>
</feature>
<feature type="transmembrane region" description="Helical" evidence="2">
    <location>
        <begin position="308"/>
        <end position="329"/>
    </location>
</feature>
<protein>
    <submittedName>
        <fullName evidence="3">Uncharacterized protein</fullName>
    </submittedName>
</protein>
<keyword evidence="2" id="KW-1133">Transmembrane helix</keyword>
<accession>A0A9P9WJQ9</accession>
<keyword evidence="2" id="KW-0812">Transmembrane</keyword>
<gene>
    <name evidence="3" type="ORF">JX265_007534</name>
</gene>
<sequence length="358" mass="38169">MRTRRQDKPAAGPAEPASTRSEERGTAPSSPTVYSITKVESPTVGVPVKSKGAAAAAAKSKLPAPVQFPLVVVLNIATSAILYSITHPYTKAVLAAHARSLDTWAELGALVGWKVIELGLGWFGNYDGYDLAALNLLSHGPPLYLLAAFYNTPPSALLLTLAIETFATYLPFRLLRPLSDAHRDPSQAHNADLLTDKPIQLLTSLLSGAIYTVTLFAAYATYLPTAMIVYFDSLPSIAAAHESTYVNLLPVTVTLGFAATFFIFTPAEAEENEKPRDFDPANASLKETVSWNFWGWSKRAKMIIKRTATIMIVTGVSTTLQTSLTVAGAETKGAMAWASVWVIAAAITGLGLGAVGSE</sequence>
<dbReference type="Proteomes" id="UP000829685">
    <property type="component" value="Unassembled WGS sequence"/>
</dbReference>
<evidence type="ECO:0000256" key="2">
    <source>
        <dbReference type="SAM" id="Phobius"/>
    </source>
</evidence>
<organism evidence="3 4">
    <name type="scientific">Neoarthrinium moseri</name>
    <dbReference type="NCBI Taxonomy" id="1658444"/>
    <lineage>
        <taxon>Eukaryota</taxon>
        <taxon>Fungi</taxon>
        <taxon>Dikarya</taxon>
        <taxon>Ascomycota</taxon>
        <taxon>Pezizomycotina</taxon>
        <taxon>Sordariomycetes</taxon>
        <taxon>Xylariomycetidae</taxon>
        <taxon>Amphisphaeriales</taxon>
        <taxon>Apiosporaceae</taxon>
        <taxon>Neoarthrinium</taxon>
    </lineage>
</organism>